<dbReference type="EMBL" id="CP002345">
    <property type="protein sequence ID" value="ADQ78257.1"/>
    <property type="molecule type" value="Genomic_DNA"/>
</dbReference>
<feature type="chain" id="PRO_5003189256" description="Gliding motility-associated C-terminal domain-containing protein" evidence="1">
    <location>
        <begin position="19"/>
        <end position="1755"/>
    </location>
</feature>
<dbReference type="RefSeq" id="WP_013443626.1">
    <property type="nucleotide sequence ID" value="NC_014734.1"/>
</dbReference>
<accession>E4T067</accession>
<dbReference type="HOGENOM" id="CLU_232130_0_0_10"/>
<dbReference type="KEGG" id="ppn:Palpr_0095"/>
<dbReference type="eggNOG" id="COG3291">
    <property type="taxonomic scope" value="Bacteria"/>
</dbReference>
<sequence length="1755" mass="184862">MKLFKLILFLLVANTALGQTYLSFKERPIVPLYTAVDSSVTSVNTTVVSTKKTSYAKAQYVKASAPTSTCVNNIDFENGDFTNWKCYTGTAKTTGTTNYVTWSPTTPVVPVAGRHQITSSASGLDYYGNFPRLCPSGGNYSIQLGNNSTGSQAEKVSCSFTIPADQNNFSIEYYYAVVFQDPNHPYDEQPRFQAKVYDANNSSNIISCASYDFTAASGLPGFNVSTVDHSVLYKPWSAVTINLSGYAGHTVILEFTTEDCTLGRHFGYAYIDVNSTCTSLSSSVSYCQGKSSLTLTAPSGYENYTWWNSDYTQQLGTGQTVTLTPAPVNSGVVNVDLSPYLGFGCRDTAFTNIEVNLPTTSVTNAAICQGSSYLFNGTSYNSTGVYTYNTINVNGCDSTATLNLTVNPLPSASIRGATAVCLNAASPNIVLTGIGGTAPYTFTYNINGGSTQTVSTTIGNSVSISVPTNSPGSLSYNLLSVTDHSSTSCSNPQSGTAVVTVNQPTESTTTASICQGESYTFNGTSYTATGIYTAHLMNKVGCDSLATLNLTVKLPSGSTTTASICQGESYSFNGTNYTSTGIYTAHLTNKVGCDSLATLNLTVKLPSTSTSTASICQGESYLFNGTSYTTTGIYTAHLTNKVGCDSVATLNLTVKLPSSSTTTASICQGESYSFNGTSYTSAGIYTAHLTNKVGCDSLATLNLTVKLPSSSTTTASICQGGSYSFNGTNYTSAGIYTAHLTNKVGCDSLATLNLTVKLPSSSTSTASICQGESYLFNGTSYTTTGIYTAHLTNKVGCDSVATLNLTVKLPSSSTTTASICQGESYTFNGTSYTATGIYTAHLINKVGCDSTATLNLTVKLPSSSTTTASICQGESYSFNGTSYNTTGIYTAHLINKVGCDSVATLNLTVKLPSASTTTASICQGESYSFNGASYASSGIYTAHLTNKVGCDSVATLNLTVKLPSSSTTTASICQGESYSFNGASYASSGIYTAHLTNKVGCDSLATLNLTVKLPSTSTTNASICQGESYSFNGTSYASTGIYTAHLTNKVDCDSVATLNLTVKLPSSSTTTASICQGESYSFNGMSYASTGVYTAHLTNKVGCDSLVTLNLTVKLPSNSTTVASICQGESYSFNGTNYASTGVYTAHLTNKVGCDSLATLNLTVNLPSASTTTASICQGYNYMFNGTVYNATGIYTKHLVNKVGCDSVATLVLTMKVPTTSNTNVAICQGDSYVFNGTTYSSAGTYTKHLINKQGCDSTAILNLTIKLPTSSTTNISICQGDSYIFNGTTYTTAGIYTKRFTNAVGCDSTAILNLRIKLPTTSTTTASICLGDSYTFNGVSYSTTGTYSNHFINSVGCDSTAILKLKVNLPTTSTTTASICQGDSYLFCGVAYTNAGTYIVHTVNAAGCDSTATLNLSIKLPSSSTTVASICQGDSYSFNGKLYSLAGSYVAHLINKVGCDSAATLVLNVKKASSSTTKASICQGGSYYFNGVAYTKTGTYRKHLINAAGCDSLASLVLKVSSPTSSITSLTVCSTRLPLVWNNMKYYESGTHTCPIRFVNASGCDSTASLVLSIKMPTSSVTNATICDGDSYFFNGINYSSAGTYNAYLVDAMGIDSTATLKLTVNPTFSKHNDVLLISGDSYSINGHEYSQSGSYIDVLKTQYGCDSTVVTNVNVIDVPNTITPNGDGYNDTFMKGWHSKIYNRNGILLYDGVDGWNGLYRNKPVSKDTYFYTLYYTTQSSTKIKEGYLMVIP</sequence>
<protein>
    <recommendedName>
        <fullName evidence="4">Gliding motility-associated C-terminal domain-containing protein</fullName>
    </recommendedName>
</protein>
<evidence type="ECO:0000313" key="2">
    <source>
        <dbReference type="EMBL" id="ADQ78257.1"/>
    </source>
</evidence>
<dbReference type="Proteomes" id="UP000008718">
    <property type="component" value="Chromosome"/>
</dbReference>
<organism evidence="2 3">
    <name type="scientific">Paludibacter propionicigenes (strain DSM 17365 / JCM 13257 / WB4)</name>
    <dbReference type="NCBI Taxonomy" id="694427"/>
    <lineage>
        <taxon>Bacteria</taxon>
        <taxon>Pseudomonadati</taxon>
        <taxon>Bacteroidota</taxon>
        <taxon>Bacteroidia</taxon>
        <taxon>Bacteroidales</taxon>
        <taxon>Paludibacteraceae</taxon>
        <taxon>Paludibacter</taxon>
    </lineage>
</organism>
<proteinExistence type="predicted"/>
<evidence type="ECO:0008006" key="4">
    <source>
        <dbReference type="Google" id="ProtNLM"/>
    </source>
</evidence>
<gene>
    <name evidence="2" type="ordered locus">Palpr_0095</name>
</gene>
<feature type="signal peptide" evidence="1">
    <location>
        <begin position="1"/>
        <end position="18"/>
    </location>
</feature>
<name>E4T067_PALPW</name>
<keyword evidence="1" id="KW-0732">Signal</keyword>
<keyword evidence="3" id="KW-1185">Reference proteome</keyword>
<dbReference type="eggNOG" id="COG1404">
    <property type="taxonomic scope" value="Bacteria"/>
</dbReference>
<dbReference type="eggNOG" id="COG1357">
    <property type="taxonomic scope" value="Bacteria"/>
</dbReference>
<dbReference type="OrthoDB" id="1108781at2"/>
<evidence type="ECO:0000313" key="3">
    <source>
        <dbReference type="Proteomes" id="UP000008718"/>
    </source>
</evidence>
<reference key="1">
    <citation type="submission" date="2010-11" db="EMBL/GenBank/DDBJ databases">
        <title>The complete genome of Paludibacter propionicigenes DSM 17365.</title>
        <authorList>
            <consortium name="US DOE Joint Genome Institute (JGI-PGF)"/>
            <person name="Lucas S."/>
            <person name="Copeland A."/>
            <person name="Lapidus A."/>
            <person name="Bruce D."/>
            <person name="Goodwin L."/>
            <person name="Pitluck S."/>
            <person name="Kyrpides N."/>
            <person name="Mavromatis K."/>
            <person name="Ivanova N."/>
            <person name="Munk A.C."/>
            <person name="Brettin T."/>
            <person name="Detter J.C."/>
            <person name="Han C."/>
            <person name="Tapia R."/>
            <person name="Land M."/>
            <person name="Hauser L."/>
            <person name="Markowitz V."/>
            <person name="Cheng J.-F."/>
            <person name="Hugenholtz P."/>
            <person name="Woyke T."/>
            <person name="Wu D."/>
            <person name="Gronow S."/>
            <person name="Wellnitz S."/>
            <person name="Brambilla E."/>
            <person name="Klenk H.-P."/>
            <person name="Eisen J.A."/>
        </authorList>
    </citation>
    <scope>NUCLEOTIDE SEQUENCE</scope>
    <source>
        <strain>WB4</strain>
    </source>
</reference>
<dbReference type="Pfam" id="PF13585">
    <property type="entry name" value="CHU_C"/>
    <property type="match status" value="1"/>
</dbReference>
<reference evidence="2 3" key="2">
    <citation type="journal article" date="2011" name="Stand. Genomic Sci.">
        <title>Complete genome sequence of Paludibacter propionicigenes type strain (WB4).</title>
        <authorList>
            <person name="Gronow S."/>
            <person name="Munk C."/>
            <person name="Lapidus A."/>
            <person name="Nolan M."/>
            <person name="Lucas S."/>
            <person name="Hammon N."/>
            <person name="Deshpande S."/>
            <person name="Cheng J.F."/>
            <person name="Tapia R."/>
            <person name="Han C."/>
            <person name="Goodwin L."/>
            <person name="Pitluck S."/>
            <person name="Liolios K."/>
            <person name="Ivanova N."/>
            <person name="Mavromatis K."/>
            <person name="Mikhailova N."/>
            <person name="Pati A."/>
            <person name="Chen A."/>
            <person name="Palaniappan K."/>
            <person name="Land M."/>
            <person name="Hauser L."/>
            <person name="Chang Y.J."/>
            <person name="Jeffries C.D."/>
            <person name="Brambilla E."/>
            <person name="Rohde M."/>
            <person name="Goker M."/>
            <person name="Detter J.C."/>
            <person name="Woyke T."/>
            <person name="Bristow J."/>
            <person name="Eisen J.A."/>
            <person name="Markowitz V."/>
            <person name="Hugenholtz P."/>
            <person name="Kyrpides N.C."/>
            <person name="Klenk H.P."/>
        </authorList>
    </citation>
    <scope>NUCLEOTIDE SEQUENCE [LARGE SCALE GENOMIC DNA]</scope>
    <source>
        <strain evidence="3">DSM 17365 / JCM 13257 / WB4</strain>
    </source>
</reference>
<dbReference type="STRING" id="694427.Palpr_0095"/>
<evidence type="ECO:0000256" key="1">
    <source>
        <dbReference type="SAM" id="SignalP"/>
    </source>
</evidence>